<comment type="caution">
    <text evidence="1">The sequence shown here is derived from an EMBL/GenBank/DDBJ whole genome shotgun (WGS) entry which is preliminary data.</text>
</comment>
<accession>A0A167E2Y0</accession>
<protein>
    <submittedName>
        <fullName evidence="1">Heat shock protein Hsp70</fullName>
    </submittedName>
</protein>
<dbReference type="CDD" id="cd10170">
    <property type="entry name" value="ASKHA_NBD_HSP70"/>
    <property type="match status" value="1"/>
</dbReference>
<dbReference type="Proteomes" id="UP000243498">
    <property type="component" value="Unassembled WGS sequence"/>
</dbReference>
<dbReference type="EMBL" id="AZHC01000012">
    <property type="protein sequence ID" value="OAA43227.1"/>
    <property type="molecule type" value="Genomic_DNA"/>
</dbReference>
<dbReference type="Gene3D" id="3.30.420.40">
    <property type="match status" value="1"/>
</dbReference>
<dbReference type="OrthoDB" id="2963168at2759"/>
<evidence type="ECO:0000313" key="1">
    <source>
        <dbReference type="EMBL" id="OAA43227.1"/>
    </source>
</evidence>
<organism evidence="1 2">
    <name type="scientific">Metarhizium rileyi (strain RCEF 4871)</name>
    <name type="common">Nomuraea rileyi</name>
    <dbReference type="NCBI Taxonomy" id="1649241"/>
    <lineage>
        <taxon>Eukaryota</taxon>
        <taxon>Fungi</taxon>
        <taxon>Dikarya</taxon>
        <taxon>Ascomycota</taxon>
        <taxon>Pezizomycotina</taxon>
        <taxon>Sordariomycetes</taxon>
        <taxon>Hypocreomycetidae</taxon>
        <taxon>Hypocreales</taxon>
        <taxon>Clavicipitaceae</taxon>
        <taxon>Metarhizium</taxon>
    </lineage>
</organism>
<gene>
    <name evidence="1" type="ORF">NOR_04594</name>
</gene>
<dbReference type="PANTHER" id="PTHR14187">
    <property type="entry name" value="ALPHA KINASE/ELONGATION FACTOR 2 KINASE"/>
    <property type="match status" value="1"/>
</dbReference>
<dbReference type="OMA" id="NEWENGI"/>
<evidence type="ECO:0000313" key="2">
    <source>
        <dbReference type="Proteomes" id="UP000243498"/>
    </source>
</evidence>
<keyword evidence="1" id="KW-0346">Stress response</keyword>
<dbReference type="PANTHER" id="PTHR14187:SF5">
    <property type="entry name" value="HEAT SHOCK 70 KDA PROTEIN 12A"/>
    <property type="match status" value="1"/>
</dbReference>
<keyword evidence="2" id="KW-1185">Reference proteome</keyword>
<proteinExistence type="predicted"/>
<dbReference type="InterPro" id="IPR043129">
    <property type="entry name" value="ATPase_NBD"/>
</dbReference>
<sequence length="576" mass="65812">MECPHSIIVAIDFGTTYSGVAYARGAEPNHVHFVSNWSSQDFFCFTKQKVPTVIYYSPDESSPKWGYEVDPGQKDALRWFKLLLLDDDHVPDHLKRSKYITTAKSLLKKVNKHVTDVIADYLRLLWKHSLRSIERTIGENMVRLSAFKVVVTLPAIWPLYAQIRMHKAILAAGLLDNRAAGESVLTFLPEPEAAAYAIFHKMYQRPDMKVQPNSTSTPPICLCILLINQIGKRNDGFVVCDAGGGTVDIITYNISRLQPLSFRESVPGDGKLCGAVRLDEAFEHLLNMKLPREVLAALSRRDRSSIISDNWENGIKVGFTNSEKPWTLVLDQISKANENGKAPKYVLLVGGFGRSCVLYDYLKQIIRVRYRNVTVLQDEGTDPWTAIRKGAVINRLRRQQSLYSARPGLVDSRFSRASIGTLFNTLFDDDIHDIIDKEWSSLECTNQAVDQIHWFIHKGEVINGNEPTVFEYYQAFTQQPEEVTVDIVYSLEEFPPNRFDNSIRTLCRMRWSHIPKVSELQRQINDKGELFYELSYRIEMVTQGVSQDLQIFYNDKIVAAYNVREFPQLGREAEDD</sequence>
<reference evidence="1 2" key="1">
    <citation type="journal article" date="2016" name="Genome Biol. Evol.">
        <title>Divergent and convergent evolution of fungal pathogenicity.</title>
        <authorList>
            <person name="Shang Y."/>
            <person name="Xiao G."/>
            <person name="Zheng P."/>
            <person name="Cen K."/>
            <person name="Zhan S."/>
            <person name="Wang C."/>
        </authorList>
    </citation>
    <scope>NUCLEOTIDE SEQUENCE [LARGE SCALE GENOMIC DNA]</scope>
    <source>
        <strain evidence="1 2">RCEF 4871</strain>
    </source>
</reference>
<dbReference type="AlphaFoldDB" id="A0A167E2Y0"/>
<name>A0A167E2Y0_METRR</name>
<dbReference type="SUPFAM" id="SSF53067">
    <property type="entry name" value="Actin-like ATPase domain"/>
    <property type="match status" value="2"/>
</dbReference>
<dbReference type="STRING" id="1081105.A0A167E2Y0"/>